<gene>
    <name evidence="2" type="ORF">BpHYR1_044012</name>
</gene>
<evidence type="ECO:0000313" key="3">
    <source>
        <dbReference type="Proteomes" id="UP000276133"/>
    </source>
</evidence>
<organism evidence="2 3">
    <name type="scientific">Brachionus plicatilis</name>
    <name type="common">Marine rotifer</name>
    <name type="synonym">Brachionus muelleri</name>
    <dbReference type="NCBI Taxonomy" id="10195"/>
    <lineage>
        <taxon>Eukaryota</taxon>
        <taxon>Metazoa</taxon>
        <taxon>Spiralia</taxon>
        <taxon>Gnathifera</taxon>
        <taxon>Rotifera</taxon>
        <taxon>Eurotatoria</taxon>
        <taxon>Monogononta</taxon>
        <taxon>Pseudotrocha</taxon>
        <taxon>Ploima</taxon>
        <taxon>Brachionidae</taxon>
        <taxon>Brachionus</taxon>
    </lineage>
</organism>
<sequence length="62" mass="7155">MNHPDPFVQNFELEDCLIWLNLPGMVLNESADVLIVRIIGIGWIFFLILSKPRIFSIQLSRA</sequence>
<name>A0A3M7PU95_BRAPC</name>
<protein>
    <submittedName>
        <fullName evidence="2">Uncharacterized protein</fullName>
    </submittedName>
</protein>
<evidence type="ECO:0000256" key="1">
    <source>
        <dbReference type="SAM" id="Phobius"/>
    </source>
</evidence>
<keyword evidence="1" id="KW-0812">Transmembrane</keyword>
<dbReference type="Proteomes" id="UP000276133">
    <property type="component" value="Unassembled WGS sequence"/>
</dbReference>
<keyword evidence="1" id="KW-1133">Transmembrane helix</keyword>
<comment type="caution">
    <text evidence="2">The sequence shown here is derived from an EMBL/GenBank/DDBJ whole genome shotgun (WGS) entry which is preliminary data.</text>
</comment>
<accession>A0A3M7PU95</accession>
<keyword evidence="1" id="KW-0472">Membrane</keyword>
<evidence type="ECO:0000313" key="2">
    <source>
        <dbReference type="EMBL" id="RNA02573.1"/>
    </source>
</evidence>
<dbReference type="AlphaFoldDB" id="A0A3M7PU95"/>
<keyword evidence="3" id="KW-1185">Reference proteome</keyword>
<reference evidence="2 3" key="1">
    <citation type="journal article" date="2018" name="Sci. Rep.">
        <title>Genomic signatures of local adaptation to the degree of environmental predictability in rotifers.</title>
        <authorList>
            <person name="Franch-Gras L."/>
            <person name="Hahn C."/>
            <person name="Garcia-Roger E.M."/>
            <person name="Carmona M.J."/>
            <person name="Serra M."/>
            <person name="Gomez A."/>
        </authorList>
    </citation>
    <scope>NUCLEOTIDE SEQUENCE [LARGE SCALE GENOMIC DNA]</scope>
    <source>
        <strain evidence="2">HYR1</strain>
    </source>
</reference>
<proteinExistence type="predicted"/>
<feature type="transmembrane region" description="Helical" evidence="1">
    <location>
        <begin position="30"/>
        <end position="49"/>
    </location>
</feature>
<dbReference type="EMBL" id="REGN01008837">
    <property type="protein sequence ID" value="RNA02573.1"/>
    <property type="molecule type" value="Genomic_DNA"/>
</dbReference>